<dbReference type="InterPro" id="IPR001789">
    <property type="entry name" value="Sig_transdc_resp-reg_receiver"/>
</dbReference>
<dbReference type="Proteomes" id="UP001501371">
    <property type="component" value="Unassembled WGS sequence"/>
</dbReference>
<evidence type="ECO:0000259" key="4">
    <source>
        <dbReference type="PROSITE" id="PS50110"/>
    </source>
</evidence>
<evidence type="ECO:0000313" key="6">
    <source>
        <dbReference type="Proteomes" id="UP001501371"/>
    </source>
</evidence>
<dbReference type="EMBL" id="BAAAKV010000053">
    <property type="protein sequence ID" value="GAA1187372.1"/>
    <property type="molecule type" value="Genomic_DNA"/>
</dbReference>
<sequence>MVESPVGLSSRPVPERRPLGALGSPAPAGDTAPVRDGGVPDSLRSGDAALVLVEDDAGDALLVEELLADSDLDSPLTWCKTLAEAERFLSGRTTPVCVLLDLHLPDAQGLDAVTRIVRSAPEAAVVVLTGMAGGDTGLSAVATGAQDYLVKGRFDPETLSRALRYALQRKQVEQAAAALRANERIAQENARLERGLLPVPLLRGEDFEAVARYEPGRVHGLLSGDFYDVVQTVDGTVHAVIGDVSGHGAAEAALGVCLRVAWRTAVLCGTPQLEQVRLLEEILVAERADPHVFATVTSVVFPPDRREVRVLRAGHPGLLVRHGGAVAWEEPPVGMALGLLPGTGHWTETALPLPLGGHVVLFTDGLFEGRTGPATRLGESGLLGLARKHGALPPDAFVDALVDEAEEGAAPYGGLADDVAVLHLGWGGGR</sequence>
<keyword evidence="2" id="KW-0597">Phosphoprotein</keyword>
<dbReference type="PANTHER" id="PTHR43156">
    <property type="entry name" value="STAGE II SPORULATION PROTEIN E-RELATED"/>
    <property type="match status" value="1"/>
</dbReference>
<reference evidence="5 6" key="1">
    <citation type="journal article" date="2019" name="Int. J. Syst. Evol. Microbiol.">
        <title>The Global Catalogue of Microorganisms (GCM) 10K type strain sequencing project: providing services to taxonomists for standard genome sequencing and annotation.</title>
        <authorList>
            <consortium name="The Broad Institute Genomics Platform"/>
            <consortium name="The Broad Institute Genome Sequencing Center for Infectious Disease"/>
            <person name="Wu L."/>
            <person name="Ma J."/>
        </authorList>
    </citation>
    <scope>NUCLEOTIDE SEQUENCE [LARGE SCALE GENOMIC DNA]</scope>
    <source>
        <strain evidence="5 6">JCM 12696</strain>
    </source>
</reference>
<feature type="region of interest" description="Disordered" evidence="3">
    <location>
        <begin position="1"/>
        <end position="40"/>
    </location>
</feature>
<dbReference type="InterPro" id="IPR001932">
    <property type="entry name" value="PPM-type_phosphatase-like_dom"/>
</dbReference>
<dbReference type="Gene3D" id="3.60.40.10">
    <property type="entry name" value="PPM-type phosphatase domain"/>
    <property type="match status" value="1"/>
</dbReference>
<dbReference type="PANTHER" id="PTHR43156:SF2">
    <property type="entry name" value="STAGE II SPORULATION PROTEIN E"/>
    <property type="match status" value="1"/>
</dbReference>
<protein>
    <submittedName>
        <fullName evidence="5">SpoIIE family protein phosphatase</fullName>
    </submittedName>
</protein>
<dbReference type="InterPro" id="IPR052016">
    <property type="entry name" value="Bact_Sigma-Reg"/>
</dbReference>
<evidence type="ECO:0000256" key="2">
    <source>
        <dbReference type="PROSITE-ProRule" id="PRU00169"/>
    </source>
</evidence>
<evidence type="ECO:0000256" key="1">
    <source>
        <dbReference type="ARBA" id="ARBA00022801"/>
    </source>
</evidence>
<dbReference type="SMART" id="SM00448">
    <property type="entry name" value="REC"/>
    <property type="match status" value="1"/>
</dbReference>
<dbReference type="SUPFAM" id="SSF52172">
    <property type="entry name" value="CheY-like"/>
    <property type="match status" value="1"/>
</dbReference>
<name>A0ABN1V2V4_9ACTN</name>
<dbReference type="PROSITE" id="PS50110">
    <property type="entry name" value="RESPONSE_REGULATORY"/>
    <property type="match status" value="1"/>
</dbReference>
<dbReference type="SMART" id="SM00331">
    <property type="entry name" value="PP2C_SIG"/>
    <property type="match status" value="1"/>
</dbReference>
<keyword evidence="6" id="KW-1185">Reference proteome</keyword>
<dbReference type="Gene3D" id="3.40.50.2300">
    <property type="match status" value="1"/>
</dbReference>
<proteinExistence type="predicted"/>
<dbReference type="SUPFAM" id="SSF81606">
    <property type="entry name" value="PP2C-like"/>
    <property type="match status" value="1"/>
</dbReference>
<gene>
    <name evidence="5" type="ORF">GCM10009654_51170</name>
</gene>
<comment type="caution">
    <text evidence="5">The sequence shown here is derived from an EMBL/GenBank/DDBJ whole genome shotgun (WGS) entry which is preliminary data.</text>
</comment>
<dbReference type="InterPro" id="IPR036457">
    <property type="entry name" value="PPM-type-like_dom_sf"/>
</dbReference>
<organism evidence="5 6">
    <name type="scientific">Streptomyces hebeiensis</name>
    <dbReference type="NCBI Taxonomy" id="229486"/>
    <lineage>
        <taxon>Bacteria</taxon>
        <taxon>Bacillati</taxon>
        <taxon>Actinomycetota</taxon>
        <taxon>Actinomycetes</taxon>
        <taxon>Kitasatosporales</taxon>
        <taxon>Streptomycetaceae</taxon>
        <taxon>Streptomyces</taxon>
    </lineage>
</organism>
<evidence type="ECO:0000256" key="3">
    <source>
        <dbReference type="SAM" id="MobiDB-lite"/>
    </source>
</evidence>
<dbReference type="RefSeq" id="WP_344281225.1">
    <property type="nucleotide sequence ID" value="NZ_BAAAKV010000053.1"/>
</dbReference>
<keyword evidence="1" id="KW-0378">Hydrolase</keyword>
<evidence type="ECO:0000313" key="5">
    <source>
        <dbReference type="EMBL" id="GAA1187372.1"/>
    </source>
</evidence>
<feature type="domain" description="Response regulatory" evidence="4">
    <location>
        <begin position="49"/>
        <end position="166"/>
    </location>
</feature>
<feature type="modified residue" description="4-aspartylphosphate" evidence="2">
    <location>
        <position position="101"/>
    </location>
</feature>
<accession>A0ABN1V2V4</accession>
<dbReference type="Pfam" id="PF00072">
    <property type="entry name" value="Response_reg"/>
    <property type="match status" value="1"/>
</dbReference>
<dbReference type="Pfam" id="PF07228">
    <property type="entry name" value="SpoIIE"/>
    <property type="match status" value="1"/>
</dbReference>
<dbReference type="InterPro" id="IPR011006">
    <property type="entry name" value="CheY-like_superfamily"/>
</dbReference>